<evidence type="ECO:0000313" key="5">
    <source>
        <dbReference type="EMBL" id="ATX64500.1"/>
    </source>
</evidence>
<keyword evidence="3" id="KW-0804">Transcription</keyword>
<gene>
    <name evidence="5" type="ORF">BG454_00505</name>
</gene>
<reference evidence="5 6" key="1">
    <citation type="submission" date="2017-11" db="EMBL/GenBank/DDBJ databases">
        <title>Revised Sequence and Annotation of the Rhodobaca barguzinensis strain alga05 Genome.</title>
        <authorList>
            <person name="Kopejtka K."/>
            <person name="Tomasch J.M."/>
            <person name="Bunk B."/>
            <person name="Koblizek M."/>
        </authorList>
    </citation>
    <scope>NUCLEOTIDE SEQUENCE [LARGE SCALE GENOMIC DNA]</scope>
    <source>
        <strain evidence="6">alga05</strain>
    </source>
</reference>
<dbReference type="AlphaFoldDB" id="A0A2K8KEC4"/>
<accession>A0A2K8KEC4</accession>
<keyword evidence="1" id="KW-0805">Transcription regulation</keyword>
<dbReference type="Gene3D" id="1.10.10.10">
    <property type="entry name" value="Winged helix-like DNA-binding domain superfamily/Winged helix DNA-binding domain"/>
    <property type="match status" value="1"/>
</dbReference>
<evidence type="ECO:0000256" key="1">
    <source>
        <dbReference type="ARBA" id="ARBA00023015"/>
    </source>
</evidence>
<dbReference type="InterPro" id="IPR036390">
    <property type="entry name" value="WH_DNA-bd_sf"/>
</dbReference>
<keyword evidence="6" id="KW-1185">Reference proteome</keyword>
<dbReference type="Pfam" id="PF01638">
    <property type="entry name" value="HxlR"/>
    <property type="match status" value="1"/>
</dbReference>
<dbReference type="GO" id="GO:0003677">
    <property type="term" value="F:DNA binding"/>
    <property type="evidence" value="ECO:0007669"/>
    <property type="project" value="UniProtKB-KW"/>
</dbReference>
<protein>
    <submittedName>
        <fullName evidence="5">Transcriptional regulator</fullName>
    </submittedName>
</protein>
<dbReference type="EMBL" id="CP024899">
    <property type="protein sequence ID" value="ATX64500.1"/>
    <property type="molecule type" value="Genomic_DNA"/>
</dbReference>
<name>A0A2K8KEC4_9RHOB</name>
<evidence type="ECO:0000256" key="2">
    <source>
        <dbReference type="ARBA" id="ARBA00023125"/>
    </source>
</evidence>
<evidence type="ECO:0000313" key="6">
    <source>
        <dbReference type="Proteomes" id="UP000228948"/>
    </source>
</evidence>
<evidence type="ECO:0000259" key="4">
    <source>
        <dbReference type="PROSITE" id="PS51118"/>
    </source>
</evidence>
<dbReference type="InterPro" id="IPR036388">
    <property type="entry name" value="WH-like_DNA-bd_sf"/>
</dbReference>
<dbReference type="SUPFAM" id="SSF46785">
    <property type="entry name" value="Winged helix' DNA-binding domain"/>
    <property type="match status" value="1"/>
</dbReference>
<dbReference type="PANTHER" id="PTHR33204:SF39">
    <property type="entry name" value="TRANSCRIPTIONAL REGULATORY PROTEIN"/>
    <property type="match status" value="1"/>
</dbReference>
<dbReference type="PANTHER" id="PTHR33204">
    <property type="entry name" value="TRANSCRIPTIONAL REGULATOR, MARR FAMILY"/>
    <property type="match status" value="1"/>
</dbReference>
<dbReference type="OrthoDB" id="9800350at2"/>
<dbReference type="PROSITE" id="PS51118">
    <property type="entry name" value="HTH_HXLR"/>
    <property type="match status" value="1"/>
</dbReference>
<dbReference type="Proteomes" id="UP000228948">
    <property type="component" value="Chromosome"/>
</dbReference>
<sequence length="121" mass="13801">MRLGNMSVPGDCARISPILSRVGDKWTVLVVLILSERPKRYNQVRREVENISQRMLTMTLRGLERDGLVARQVYADKNPPWVEYRLTDLGQSLVEPLFALCEWAAKNCKTIEENVARSAAK</sequence>
<feature type="domain" description="HTH hxlR-type" evidence="4">
    <location>
        <begin position="12"/>
        <end position="112"/>
    </location>
</feature>
<dbReference type="InterPro" id="IPR002577">
    <property type="entry name" value="HTH_HxlR"/>
</dbReference>
<dbReference type="KEGG" id="rbg:BG454_00505"/>
<proteinExistence type="predicted"/>
<organism evidence="5 6">
    <name type="scientific">Roseinatronobacter bogoriensis subsp. barguzinensis</name>
    <dbReference type="NCBI Taxonomy" id="441209"/>
    <lineage>
        <taxon>Bacteria</taxon>
        <taxon>Pseudomonadati</taxon>
        <taxon>Pseudomonadota</taxon>
        <taxon>Alphaproteobacteria</taxon>
        <taxon>Rhodobacterales</taxon>
        <taxon>Paracoccaceae</taxon>
        <taxon>Roseinatronobacter</taxon>
    </lineage>
</organism>
<evidence type="ECO:0000256" key="3">
    <source>
        <dbReference type="ARBA" id="ARBA00023163"/>
    </source>
</evidence>
<keyword evidence="2" id="KW-0238">DNA-binding</keyword>
<dbReference type="STRING" id="441209.GCA_001870665_00241"/>